<reference evidence="2 3" key="1">
    <citation type="journal article" date="2019" name="Sci. Rep.">
        <title>Orb-weaving spider Araneus ventricosus genome elucidates the spidroin gene catalogue.</title>
        <authorList>
            <person name="Kono N."/>
            <person name="Nakamura H."/>
            <person name="Ohtoshi R."/>
            <person name="Moran D.A.P."/>
            <person name="Shinohara A."/>
            <person name="Yoshida Y."/>
            <person name="Fujiwara M."/>
            <person name="Mori M."/>
            <person name="Tomita M."/>
            <person name="Arakawa K."/>
        </authorList>
    </citation>
    <scope>NUCLEOTIDE SEQUENCE [LARGE SCALE GENOMIC DNA]</scope>
</reference>
<proteinExistence type="predicted"/>
<evidence type="ECO:0000313" key="3">
    <source>
        <dbReference type="Proteomes" id="UP000499080"/>
    </source>
</evidence>
<evidence type="ECO:0000259" key="1">
    <source>
        <dbReference type="Pfam" id="PF14529"/>
    </source>
</evidence>
<organism evidence="2 3">
    <name type="scientific">Araneus ventricosus</name>
    <name type="common">Orbweaver spider</name>
    <name type="synonym">Epeira ventricosa</name>
    <dbReference type="NCBI Taxonomy" id="182803"/>
    <lineage>
        <taxon>Eukaryota</taxon>
        <taxon>Metazoa</taxon>
        <taxon>Ecdysozoa</taxon>
        <taxon>Arthropoda</taxon>
        <taxon>Chelicerata</taxon>
        <taxon>Arachnida</taxon>
        <taxon>Araneae</taxon>
        <taxon>Araneomorphae</taxon>
        <taxon>Entelegynae</taxon>
        <taxon>Araneoidea</taxon>
        <taxon>Araneidae</taxon>
        <taxon>Araneus</taxon>
    </lineage>
</organism>
<dbReference type="AlphaFoldDB" id="A0A4Y2QFZ1"/>
<accession>A0A4Y2QFZ1</accession>
<dbReference type="GO" id="GO:0003824">
    <property type="term" value="F:catalytic activity"/>
    <property type="evidence" value="ECO:0007669"/>
    <property type="project" value="InterPro"/>
</dbReference>
<feature type="domain" description="Endonuclease/exonuclease/phosphatase" evidence="1">
    <location>
        <begin position="2"/>
        <end position="80"/>
    </location>
</feature>
<evidence type="ECO:0000313" key="2">
    <source>
        <dbReference type="EMBL" id="GBN62173.1"/>
    </source>
</evidence>
<dbReference type="Proteomes" id="UP000499080">
    <property type="component" value="Unassembled WGS sequence"/>
</dbReference>
<dbReference type="InterPro" id="IPR005135">
    <property type="entry name" value="Endo/exonuclease/phosphatase"/>
</dbReference>
<comment type="caution">
    <text evidence="2">The sequence shown here is derived from an EMBL/GenBank/DDBJ whole genome shotgun (WGS) entry which is preliminary data.</text>
</comment>
<protein>
    <recommendedName>
        <fullName evidence="1">Endonuclease/exonuclease/phosphatase domain-containing protein</fullName>
    </recommendedName>
</protein>
<gene>
    <name evidence="2" type="ORF">AVEN_61406_1</name>
</gene>
<dbReference type="EMBL" id="BGPR01013779">
    <property type="protein sequence ID" value="GBN62173.1"/>
    <property type="molecule type" value="Genomic_DNA"/>
</dbReference>
<keyword evidence="3" id="KW-1185">Reference proteome</keyword>
<dbReference type="OrthoDB" id="6437148at2759"/>
<sequence length="182" mass="21339">MRNVLWGPEVPDHRASDDGGPFVDFVMKHNYSIINNPNSQSTFETKNGKSWIDITISSRDLDHKISDWTVTKCVFSDHSFLSFNFAIDSGPPLVNSFRISKRKIFKLGNLVADRFRHAEAEIYQIKTKKGLEDWVQKLTDFIHGVCKWTAPVKAAHFRVPWWDQELEIQRKKTRALRFRYQR</sequence>
<name>A0A4Y2QFZ1_ARAVE</name>
<dbReference type="SUPFAM" id="SSF56219">
    <property type="entry name" value="DNase I-like"/>
    <property type="match status" value="1"/>
</dbReference>
<dbReference type="InterPro" id="IPR036691">
    <property type="entry name" value="Endo/exonu/phosph_ase_sf"/>
</dbReference>
<dbReference type="Gene3D" id="3.60.10.10">
    <property type="entry name" value="Endonuclease/exonuclease/phosphatase"/>
    <property type="match status" value="1"/>
</dbReference>
<dbReference type="Pfam" id="PF14529">
    <property type="entry name" value="Exo_endo_phos_2"/>
    <property type="match status" value="1"/>
</dbReference>